<protein>
    <submittedName>
        <fullName evidence="1">Uncharacterized protein</fullName>
    </submittedName>
</protein>
<feature type="non-terminal residue" evidence="1">
    <location>
        <position position="104"/>
    </location>
</feature>
<comment type="caution">
    <text evidence="1">The sequence shown here is derived from an EMBL/GenBank/DDBJ whole genome shotgun (WGS) entry which is preliminary data.</text>
</comment>
<organism evidence="1 2">
    <name type="scientific">Paramuricea clavata</name>
    <name type="common">Red gorgonian</name>
    <name type="synonym">Violescent sea-whip</name>
    <dbReference type="NCBI Taxonomy" id="317549"/>
    <lineage>
        <taxon>Eukaryota</taxon>
        <taxon>Metazoa</taxon>
        <taxon>Cnidaria</taxon>
        <taxon>Anthozoa</taxon>
        <taxon>Octocorallia</taxon>
        <taxon>Malacalcyonacea</taxon>
        <taxon>Plexauridae</taxon>
        <taxon>Paramuricea</taxon>
    </lineage>
</organism>
<dbReference type="EMBL" id="CACRXK020005959">
    <property type="protein sequence ID" value="CAB4007923.1"/>
    <property type="molecule type" value="Genomic_DNA"/>
</dbReference>
<proteinExistence type="predicted"/>
<dbReference type="AlphaFoldDB" id="A0A7D9EFS0"/>
<dbReference type="Proteomes" id="UP001152795">
    <property type="component" value="Unassembled WGS sequence"/>
</dbReference>
<name>A0A7D9EFS0_PARCT</name>
<keyword evidence="2" id="KW-1185">Reference proteome</keyword>
<evidence type="ECO:0000313" key="2">
    <source>
        <dbReference type="Proteomes" id="UP001152795"/>
    </source>
</evidence>
<accession>A0A7D9EFS0</accession>
<gene>
    <name evidence="1" type="ORF">PACLA_8A052557</name>
</gene>
<reference evidence="1" key="1">
    <citation type="submission" date="2020-04" db="EMBL/GenBank/DDBJ databases">
        <authorList>
            <person name="Alioto T."/>
            <person name="Alioto T."/>
            <person name="Gomez Garrido J."/>
        </authorList>
    </citation>
    <scope>NUCLEOTIDE SEQUENCE</scope>
    <source>
        <strain evidence="1">A484AB</strain>
    </source>
</reference>
<evidence type="ECO:0000313" key="1">
    <source>
        <dbReference type="EMBL" id="CAB4007923.1"/>
    </source>
</evidence>
<sequence length="104" mass="11705">MSLSSEENSEFARVIAVLSELGKDSLLNVFKENELTLKCCDNSGNYKRTCTVKVDSEHIKRSGTHFSTSRLRLFKIDPAFNSLIVVFEVCWRAPHSNSRLSPPA</sequence>